<dbReference type="EMBL" id="JBHTAA010000005">
    <property type="protein sequence ID" value="MFC7203641.1"/>
    <property type="molecule type" value="Genomic_DNA"/>
</dbReference>
<reference evidence="1 2" key="1">
    <citation type="journal article" date="2019" name="Int. J. Syst. Evol. Microbiol.">
        <title>The Global Catalogue of Microorganisms (GCM) 10K type strain sequencing project: providing services to taxonomists for standard genome sequencing and annotation.</title>
        <authorList>
            <consortium name="The Broad Institute Genomics Platform"/>
            <consortium name="The Broad Institute Genome Sequencing Center for Infectious Disease"/>
            <person name="Wu L."/>
            <person name="Ma J."/>
        </authorList>
    </citation>
    <scope>NUCLEOTIDE SEQUENCE [LARGE SCALE GENOMIC DNA]</scope>
    <source>
        <strain evidence="1 2">DSM 29988</strain>
    </source>
</reference>
<gene>
    <name evidence="1" type="ORF">ACFQJC_08950</name>
</gene>
<name>A0ABD5ZEK7_9EURY</name>
<keyword evidence="2" id="KW-1185">Reference proteome</keyword>
<dbReference type="AlphaFoldDB" id="A0ABD5ZEK7"/>
<evidence type="ECO:0000313" key="2">
    <source>
        <dbReference type="Proteomes" id="UP001596481"/>
    </source>
</evidence>
<comment type="caution">
    <text evidence="1">The sequence shown here is derived from an EMBL/GenBank/DDBJ whole genome shotgun (WGS) entry which is preliminary data.</text>
</comment>
<accession>A0ABD5ZEK7</accession>
<proteinExistence type="predicted"/>
<dbReference type="Proteomes" id="UP001596481">
    <property type="component" value="Unassembled WGS sequence"/>
</dbReference>
<protein>
    <submittedName>
        <fullName evidence="1">Uncharacterized protein</fullName>
    </submittedName>
</protein>
<sequence>MFDRHTTEMANTNFTLAAERTRKERAPARSENNFTYMNETARFLVEPSDSQYLVHTDGYFSGNSTIYSNGSTEYVLLPDNRTMVRKLTPESVFNESSDKYLWRGWFNNDSGSLRVLAFVSIDATYQREGVETYRGVPVMRYEVTGVDALPGWAGGGAPNSYFEEFSATLLIDENGVIRHFEYEFVWIDYHTRKMTETYTLSEVGSTSVQKPGWVANTTSEA</sequence>
<dbReference type="RefSeq" id="WP_390222979.1">
    <property type="nucleotide sequence ID" value="NZ_JBHTAA010000005.1"/>
</dbReference>
<dbReference type="InterPro" id="IPR055959">
    <property type="entry name" value="DUF7537"/>
</dbReference>
<evidence type="ECO:0000313" key="1">
    <source>
        <dbReference type="EMBL" id="MFC7203641.1"/>
    </source>
</evidence>
<organism evidence="1 2">
    <name type="scientific">Haloferax namakaokahaiae</name>
    <dbReference type="NCBI Taxonomy" id="1748331"/>
    <lineage>
        <taxon>Archaea</taxon>
        <taxon>Methanobacteriati</taxon>
        <taxon>Methanobacteriota</taxon>
        <taxon>Stenosarchaea group</taxon>
        <taxon>Halobacteria</taxon>
        <taxon>Halobacteriales</taxon>
        <taxon>Haloferacaceae</taxon>
        <taxon>Haloferax</taxon>
    </lineage>
</organism>
<dbReference type="Pfam" id="PF24381">
    <property type="entry name" value="DUF7537"/>
    <property type="match status" value="1"/>
</dbReference>